<feature type="transmembrane region" description="Helical" evidence="3">
    <location>
        <begin position="58"/>
        <end position="85"/>
    </location>
</feature>
<dbReference type="Proteomes" id="UP000467637">
    <property type="component" value="Unassembled WGS sequence"/>
</dbReference>
<keyword evidence="3" id="KW-1133">Transmembrane helix</keyword>
<comment type="caution">
    <text evidence="5">The sequence shown here is derived from an EMBL/GenBank/DDBJ whole genome shotgun (WGS) entry which is preliminary data.</text>
</comment>
<feature type="domain" description="Phage tail tape measure protein" evidence="4">
    <location>
        <begin position="124"/>
        <end position="317"/>
    </location>
</feature>
<organism evidence="5 6">
    <name type="scientific">Paenibacillus anseongense</name>
    <dbReference type="NCBI Taxonomy" id="2682845"/>
    <lineage>
        <taxon>Bacteria</taxon>
        <taxon>Bacillati</taxon>
        <taxon>Bacillota</taxon>
        <taxon>Bacilli</taxon>
        <taxon>Bacillales</taxon>
        <taxon>Paenibacillaceae</taxon>
        <taxon>Paenibacillus</taxon>
    </lineage>
</organism>
<evidence type="ECO:0000256" key="3">
    <source>
        <dbReference type="SAM" id="Phobius"/>
    </source>
</evidence>
<proteinExistence type="predicted"/>
<dbReference type="PANTHER" id="PTHR37813:SF1">
    <property type="entry name" value="FELS-2 PROPHAGE PROTEIN"/>
    <property type="match status" value="1"/>
</dbReference>
<keyword evidence="3" id="KW-0812">Transmembrane</keyword>
<feature type="transmembrane region" description="Helical" evidence="3">
    <location>
        <begin position="532"/>
        <end position="555"/>
    </location>
</feature>
<keyword evidence="1" id="KW-1188">Viral release from host cell</keyword>
<dbReference type="Pfam" id="PF10145">
    <property type="entry name" value="PhageMin_Tail"/>
    <property type="match status" value="1"/>
</dbReference>
<keyword evidence="3" id="KW-0472">Membrane</keyword>
<gene>
    <name evidence="5" type="ORF">GON05_03510</name>
</gene>
<keyword evidence="6" id="KW-1185">Reference proteome</keyword>
<reference evidence="5 6" key="1">
    <citation type="submission" date="2019-12" db="EMBL/GenBank/DDBJ databases">
        <authorList>
            <person name="Huq M.A."/>
        </authorList>
    </citation>
    <scope>NUCLEOTIDE SEQUENCE [LARGE SCALE GENOMIC DNA]</scope>
    <source>
        <strain evidence="5 6">MAH-34</strain>
    </source>
</reference>
<protein>
    <recommendedName>
        <fullName evidence="4">Phage tail tape measure protein domain-containing protein</fullName>
    </recommendedName>
</protein>
<evidence type="ECO:0000313" key="5">
    <source>
        <dbReference type="EMBL" id="MVQ33712.1"/>
    </source>
</evidence>
<dbReference type="InterPro" id="IPR016024">
    <property type="entry name" value="ARM-type_fold"/>
</dbReference>
<accession>A0ABW9U2S0</accession>
<feature type="transmembrane region" description="Helical" evidence="3">
    <location>
        <begin position="641"/>
        <end position="661"/>
    </location>
</feature>
<evidence type="ECO:0000259" key="4">
    <source>
        <dbReference type="Pfam" id="PF10145"/>
    </source>
</evidence>
<sequence length="806" mass="86120">MSREYEIAFRLGAQLQSTFSQSFTQANNSIAELEKRMQKLEQTSSHSSSKKGGGLGGAFGGIGLAAVGATAAIGTAALVAGGAAFSMAENYQVAMAHLQQSTGASAEQMGEFKDVATSMYNMNLGESWDDLSDAISKTSSITKLHGKELQETTTKALYMRDVFGQDIPETLKASDTMMRNFGISSDQAFNLLASGAQKGLDKSGELLDSANEYAPQFKALGFSADEMFDTFSSGLDAGAFNLDKVGDAVKEFNIRAKDGSKTSAQAFQALGLNAEKMTQTFAKGGPEAKKSFTEVLNLISNVEDPVKRNAIGVSLLGTQFEDLEVKVISAMGNTQKQFDSTKDTMGEIAKVKYTSLGGAIRGIGRQFETSLVIPLSDKLLPVMQNISNSMFDVMPAIKSSLGQVGSFIGAATSEIAADAAWIWENGFDKEMEGVTINYAKALGLNDSQAEVIASSIANVFHKLGDLRDKFLTLWSEVLPYIQPIFSSVGSIMAQLIPIMGEIMSTMVTMASKIYSALIPVATYLLGKFMPIFANIASFIATMVVPSIAQAIHAIMPHILSLTDKLTSAFTTVWNIIRPIIDALVAVFNYAFPTIKSTVVNAIQAISGAIGGIFDMLGGVIDFVTGVFTGDWGKAWLGVREIFGGIFSTLGSLLAFPINNIIDAINRVIQGMNNIKFDLPEWLGGGSFDLNIPELSKIGGYADGGVVNSPELAWVGEGGDSEVIVPINNSERSRSLWQTAGSMLGMTPSTQGSQGEGSNISVTYAPVNNFYGNVDRAQVEAAQSDNNDDLQKRLHALQRQQRRVAFG</sequence>
<feature type="transmembrane region" description="Helical" evidence="3">
    <location>
        <begin position="604"/>
        <end position="629"/>
    </location>
</feature>
<keyword evidence="2" id="KW-0175">Coiled coil</keyword>
<feature type="transmembrane region" description="Helical" evidence="3">
    <location>
        <begin position="575"/>
        <end position="592"/>
    </location>
</feature>
<dbReference type="InterPro" id="IPR010090">
    <property type="entry name" value="Phage_tape_meas"/>
</dbReference>
<dbReference type="PANTHER" id="PTHR37813">
    <property type="entry name" value="FELS-2 PROPHAGE PROTEIN"/>
    <property type="match status" value="1"/>
</dbReference>
<dbReference type="EMBL" id="WSEM01000004">
    <property type="protein sequence ID" value="MVQ33712.1"/>
    <property type="molecule type" value="Genomic_DNA"/>
</dbReference>
<dbReference type="SUPFAM" id="SSF48371">
    <property type="entry name" value="ARM repeat"/>
    <property type="match status" value="1"/>
</dbReference>
<feature type="transmembrane region" description="Helical" evidence="3">
    <location>
        <begin position="502"/>
        <end position="525"/>
    </location>
</feature>
<dbReference type="RefSeq" id="WP_157317832.1">
    <property type="nucleotide sequence ID" value="NZ_WSEM01000004.1"/>
</dbReference>
<feature type="coiled-coil region" evidence="2">
    <location>
        <begin position="23"/>
        <end position="50"/>
    </location>
</feature>
<evidence type="ECO:0000256" key="1">
    <source>
        <dbReference type="ARBA" id="ARBA00022612"/>
    </source>
</evidence>
<evidence type="ECO:0000256" key="2">
    <source>
        <dbReference type="SAM" id="Coils"/>
    </source>
</evidence>
<name>A0ABW9U2S0_9BACL</name>
<evidence type="ECO:0000313" key="6">
    <source>
        <dbReference type="Proteomes" id="UP000467637"/>
    </source>
</evidence>